<dbReference type="InterPro" id="IPR029063">
    <property type="entry name" value="SAM-dependent_MTases_sf"/>
</dbReference>
<dbReference type="SUPFAM" id="SSF53335">
    <property type="entry name" value="S-adenosyl-L-methionine-dependent methyltransferases"/>
    <property type="match status" value="1"/>
</dbReference>
<dbReference type="EMBL" id="AMCI01003148">
    <property type="protein sequence ID" value="EJX00973.1"/>
    <property type="molecule type" value="Genomic_DNA"/>
</dbReference>
<dbReference type="AlphaFoldDB" id="J9GGL8"/>
<gene>
    <name evidence="1" type="ORF">EVA_10921</name>
</gene>
<dbReference type="GO" id="GO:0032259">
    <property type="term" value="P:methylation"/>
    <property type="evidence" value="ECO:0007669"/>
    <property type="project" value="UniProtKB-KW"/>
</dbReference>
<comment type="caution">
    <text evidence="1">The sequence shown here is derived from an EMBL/GenBank/DDBJ whole genome shotgun (WGS) entry which is preliminary data.</text>
</comment>
<evidence type="ECO:0000313" key="1">
    <source>
        <dbReference type="EMBL" id="EJX00973.1"/>
    </source>
</evidence>
<proteinExistence type="predicted"/>
<protein>
    <submittedName>
        <fullName evidence="1">RNA methyltransferase, RsmD family</fullName>
    </submittedName>
</protein>
<accession>J9GGL8</accession>
<reference evidence="1" key="1">
    <citation type="journal article" date="2012" name="PLoS ONE">
        <title>Gene sets for utilization of primary and secondary nutrition supplies in the distal gut of endangered iberian lynx.</title>
        <authorList>
            <person name="Alcaide M."/>
            <person name="Messina E."/>
            <person name="Richter M."/>
            <person name="Bargiela R."/>
            <person name="Peplies J."/>
            <person name="Huws S.A."/>
            <person name="Newbold C.J."/>
            <person name="Golyshin P.N."/>
            <person name="Simon M.A."/>
            <person name="Lopez G."/>
            <person name="Yakimov M.M."/>
            <person name="Ferrer M."/>
        </authorList>
    </citation>
    <scope>NUCLEOTIDE SEQUENCE</scope>
</reference>
<name>J9GGL8_9ZZZZ</name>
<dbReference type="Gene3D" id="3.40.50.150">
    <property type="entry name" value="Vaccinia Virus protein VP39"/>
    <property type="match status" value="1"/>
</dbReference>
<sequence length="74" mass="8269">MAKSNSKKQKNTIHTSLATPALTRGNGAVRIVSGRWRKSLIHVSLGDGIRPTSERVRETVFDWLAHLFEKLEGI</sequence>
<dbReference type="Pfam" id="PF03602">
    <property type="entry name" value="Cons_hypoth95"/>
    <property type="match status" value="1"/>
</dbReference>
<dbReference type="GO" id="GO:0008168">
    <property type="term" value="F:methyltransferase activity"/>
    <property type="evidence" value="ECO:0007669"/>
    <property type="project" value="UniProtKB-KW"/>
</dbReference>
<feature type="non-terminal residue" evidence="1">
    <location>
        <position position="74"/>
    </location>
</feature>
<keyword evidence="1" id="KW-0489">Methyltransferase</keyword>
<keyword evidence="1" id="KW-0808">Transferase</keyword>
<organism evidence="1">
    <name type="scientific">gut metagenome</name>
    <dbReference type="NCBI Taxonomy" id="749906"/>
    <lineage>
        <taxon>unclassified sequences</taxon>
        <taxon>metagenomes</taxon>
        <taxon>organismal metagenomes</taxon>
    </lineage>
</organism>